<dbReference type="Pfam" id="PF04255">
    <property type="entry name" value="DUF433"/>
    <property type="match status" value="1"/>
</dbReference>
<dbReference type="Gene3D" id="1.10.10.10">
    <property type="entry name" value="Winged helix-like DNA-binding domain superfamily/Winged helix DNA-binding domain"/>
    <property type="match status" value="1"/>
</dbReference>
<proteinExistence type="predicted"/>
<sequence length="83" mass="9184">MPQPSPLTFLEGRITIDPALCNGKPTLRGKRIAVQTILDFLAAGDSEQEILEQYPSLEHDDIQACLRFAALLMSQHYSLSKVA</sequence>
<evidence type="ECO:0000313" key="2">
    <source>
        <dbReference type="Proteomes" id="UP000192923"/>
    </source>
</evidence>
<reference evidence="1 2" key="1">
    <citation type="submission" date="2016-12" db="EMBL/GenBank/DDBJ databases">
        <authorList>
            <person name="Song W.-J."/>
            <person name="Kurnit D.M."/>
        </authorList>
    </citation>
    <scope>NUCLEOTIDE SEQUENCE [LARGE SCALE GENOMIC DNA]</scope>
    <source>
        <strain evidence="1 2">175</strain>
    </source>
</reference>
<evidence type="ECO:0000313" key="1">
    <source>
        <dbReference type="EMBL" id="SMF96883.1"/>
    </source>
</evidence>
<name>A0A1Y6D7Y7_9GAMM</name>
<gene>
    <name evidence="1" type="ORF">SAMN02949497_4297</name>
</gene>
<dbReference type="PANTHER" id="PTHR34849">
    <property type="entry name" value="SSL5025 PROTEIN"/>
    <property type="match status" value="1"/>
</dbReference>
<dbReference type="RefSeq" id="WP_254899432.1">
    <property type="nucleotide sequence ID" value="NZ_FXAM01000001.1"/>
</dbReference>
<dbReference type="Proteomes" id="UP000192923">
    <property type="component" value="Unassembled WGS sequence"/>
</dbReference>
<accession>A0A1Y6D7Y7</accession>
<organism evidence="1 2">
    <name type="scientific">Methylomagnum ishizawai</name>
    <dbReference type="NCBI Taxonomy" id="1760988"/>
    <lineage>
        <taxon>Bacteria</taxon>
        <taxon>Pseudomonadati</taxon>
        <taxon>Pseudomonadota</taxon>
        <taxon>Gammaproteobacteria</taxon>
        <taxon>Methylococcales</taxon>
        <taxon>Methylococcaceae</taxon>
        <taxon>Methylomagnum</taxon>
    </lineage>
</organism>
<dbReference type="PANTHER" id="PTHR34849:SF3">
    <property type="entry name" value="SSR2962 PROTEIN"/>
    <property type="match status" value="1"/>
</dbReference>
<dbReference type="InterPro" id="IPR036388">
    <property type="entry name" value="WH-like_DNA-bd_sf"/>
</dbReference>
<protein>
    <submittedName>
        <fullName evidence="1">Uncharacterized conserved protein, DUF433 family</fullName>
    </submittedName>
</protein>
<dbReference type="InterPro" id="IPR007367">
    <property type="entry name" value="DUF433"/>
</dbReference>
<dbReference type="AlphaFoldDB" id="A0A1Y6D7Y7"/>
<dbReference type="STRING" id="1760988.SAMN02949497_4297"/>
<dbReference type="InterPro" id="IPR009057">
    <property type="entry name" value="Homeodomain-like_sf"/>
</dbReference>
<keyword evidence="2" id="KW-1185">Reference proteome</keyword>
<dbReference type="EMBL" id="FXAM01000001">
    <property type="protein sequence ID" value="SMF96883.1"/>
    <property type="molecule type" value="Genomic_DNA"/>
</dbReference>
<dbReference type="SUPFAM" id="SSF46689">
    <property type="entry name" value="Homeodomain-like"/>
    <property type="match status" value="1"/>
</dbReference>